<evidence type="ECO:0000313" key="2">
    <source>
        <dbReference type="EMBL" id="CAD8425995.1"/>
    </source>
</evidence>
<feature type="compositionally biased region" description="Basic and acidic residues" evidence="1">
    <location>
        <begin position="1"/>
        <end position="27"/>
    </location>
</feature>
<evidence type="ECO:0000256" key="1">
    <source>
        <dbReference type="SAM" id="MobiDB-lite"/>
    </source>
</evidence>
<protein>
    <submittedName>
        <fullName evidence="2">Uncharacterized protein</fullName>
    </submittedName>
</protein>
<dbReference type="AlphaFoldDB" id="A0A7S0GM91"/>
<feature type="compositionally biased region" description="Polar residues" evidence="1">
    <location>
        <begin position="59"/>
        <end position="90"/>
    </location>
</feature>
<proteinExistence type="predicted"/>
<name>A0A7S0GM91_9STRA</name>
<feature type="region of interest" description="Disordered" evidence="1">
    <location>
        <begin position="1"/>
        <end position="96"/>
    </location>
</feature>
<sequence>MQIYDEMKNRREQFDQKKSSDKFEKSQKKIPKSTSRGGRKKKKRQAAFQEMMALEVDTDTNTQEESLKTPQTLSGAPDTSSVNESESATTEIEGGLLGKLTEKAKGSYLESVKDWYKQADSMAASQALLLNKKLEDGGFLEKITDESGLKVVGKEAAAEAKSIEKKEQDS</sequence>
<dbReference type="EMBL" id="HBEL01047888">
    <property type="protein sequence ID" value="CAD8425995.1"/>
    <property type="molecule type" value="Transcribed_RNA"/>
</dbReference>
<accession>A0A7S0GM91</accession>
<gene>
    <name evidence="2" type="ORF">PINE0816_LOCUS22155</name>
</gene>
<reference evidence="2" key="1">
    <citation type="submission" date="2021-01" db="EMBL/GenBank/DDBJ databases">
        <authorList>
            <person name="Corre E."/>
            <person name="Pelletier E."/>
            <person name="Niang G."/>
            <person name="Scheremetjew M."/>
            <person name="Finn R."/>
            <person name="Kale V."/>
            <person name="Holt S."/>
            <person name="Cochrane G."/>
            <person name="Meng A."/>
            <person name="Brown T."/>
            <person name="Cohen L."/>
        </authorList>
    </citation>
    <scope>NUCLEOTIDE SEQUENCE</scope>
    <source>
        <strain evidence="2">CCAP1064/1</strain>
    </source>
</reference>
<organism evidence="2">
    <name type="scientific">Proboscia inermis</name>
    <dbReference type="NCBI Taxonomy" id="420281"/>
    <lineage>
        <taxon>Eukaryota</taxon>
        <taxon>Sar</taxon>
        <taxon>Stramenopiles</taxon>
        <taxon>Ochrophyta</taxon>
        <taxon>Bacillariophyta</taxon>
        <taxon>Coscinodiscophyceae</taxon>
        <taxon>Rhizosoleniophycidae</taxon>
        <taxon>Rhizosoleniales</taxon>
        <taxon>Rhizosoleniaceae</taxon>
        <taxon>Proboscia</taxon>
    </lineage>
</organism>